<dbReference type="Proteomes" id="UP000198517">
    <property type="component" value="Unassembled WGS sequence"/>
</dbReference>
<organism evidence="2 3">
    <name type="scientific">Riemerella columbipharyngis</name>
    <dbReference type="NCBI Taxonomy" id="1071918"/>
    <lineage>
        <taxon>Bacteria</taxon>
        <taxon>Pseudomonadati</taxon>
        <taxon>Bacteroidota</taxon>
        <taxon>Flavobacteriia</taxon>
        <taxon>Flavobacteriales</taxon>
        <taxon>Weeksellaceae</taxon>
        <taxon>Riemerella</taxon>
    </lineage>
</organism>
<evidence type="ECO:0000313" key="2">
    <source>
        <dbReference type="EMBL" id="SDE48247.1"/>
    </source>
</evidence>
<evidence type="ECO:0000313" key="3">
    <source>
        <dbReference type="Proteomes" id="UP000198517"/>
    </source>
</evidence>
<reference evidence="2 3" key="1">
    <citation type="submission" date="2016-10" db="EMBL/GenBank/DDBJ databases">
        <authorList>
            <person name="de Groot N.N."/>
        </authorList>
    </citation>
    <scope>NUCLEOTIDE SEQUENCE [LARGE SCALE GENOMIC DNA]</scope>
    <source>
        <strain evidence="2 3">DSM 24015</strain>
    </source>
</reference>
<keyword evidence="3" id="KW-1185">Reference proteome</keyword>
<proteinExistence type="predicted"/>
<feature type="region of interest" description="Disordered" evidence="1">
    <location>
        <begin position="328"/>
        <end position="347"/>
    </location>
</feature>
<sequence length="446" mass="52993">MIDYIRARYEPPYNLPTEIIDFSTQVNVATGETDGKMIGRYRNMKIIQYPSKQVYIEGSLHKFFNNADFNGNDFNRDDLAVSLYEIERVLGLIPQRLKLTNLEFGVNIVLPFNPQKVLNNLLFYRDKEFTKSITAGNFREVEQTQYFIKVYDKWLQYNESPLINAKKGQNNNDIEVIISNTIKPNTLRFEVKYKRMQRLNDMGVVYLSDLIKDNTTEILKRKLLECFNGLYFYDFTIDTKKMTEREKAVIKDYCNPNFWSNIEHKQKRHKKRKDYDKIVVKHSQNIKAKISDLITKKWDELSTKKGDQITQIGNPKKVTKLQLVYRRNKSPYSSPQEQGKKEGVKSSATATEKTRLCEVTKLDISMQKKGSKFLCFTGLKYYWKNERSVFEELERKYLPVKKRGVNLEDKMYYIAHNIRNSRFNAKHNRLRFENRNYPPHQMFFDF</sequence>
<evidence type="ECO:0000256" key="1">
    <source>
        <dbReference type="SAM" id="MobiDB-lite"/>
    </source>
</evidence>
<name>A0A1G7D9L2_9FLAO</name>
<gene>
    <name evidence="2" type="ORF">SAMN05421544_11059</name>
</gene>
<dbReference type="RefSeq" id="WP_092736796.1">
    <property type="nucleotide sequence ID" value="NZ_FNAS01000010.1"/>
</dbReference>
<dbReference type="EMBL" id="FNAS01000010">
    <property type="protein sequence ID" value="SDE48247.1"/>
    <property type="molecule type" value="Genomic_DNA"/>
</dbReference>
<dbReference type="AlphaFoldDB" id="A0A1G7D9L2"/>
<dbReference type="STRING" id="1071918.SAMN05421544_11059"/>
<dbReference type="OrthoDB" id="795069at2"/>
<protein>
    <submittedName>
        <fullName evidence="2">Uncharacterized protein</fullName>
    </submittedName>
</protein>
<accession>A0A1G7D9L2</accession>